<proteinExistence type="predicted"/>
<keyword evidence="2" id="KW-1185">Reference proteome</keyword>
<reference evidence="1 2" key="1">
    <citation type="submission" date="2020-08" db="EMBL/GenBank/DDBJ databases">
        <title>Sequencing the genomes of 1000 actinobacteria strains.</title>
        <authorList>
            <person name="Klenk H.-P."/>
        </authorList>
    </citation>
    <scope>NUCLEOTIDE SEQUENCE [LARGE SCALE GENOMIC DNA]</scope>
    <source>
        <strain evidence="1 2">DSM 24947</strain>
    </source>
</reference>
<protein>
    <submittedName>
        <fullName evidence="1">Uncharacterized protein</fullName>
    </submittedName>
</protein>
<dbReference type="EMBL" id="JACHMD010000001">
    <property type="protein sequence ID" value="MBB4665743.1"/>
    <property type="molecule type" value="Genomic_DNA"/>
</dbReference>
<name>A0A7W7BN72_9MICO</name>
<gene>
    <name evidence="1" type="ORF">BKA24_000452</name>
</gene>
<evidence type="ECO:0000313" key="2">
    <source>
        <dbReference type="Proteomes" id="UP000573729"/>
    </source>
</evidence>
<sequence>MRELIIGGRTITVSHIETEATEFGDIQRYRIDVTGSDAVTHLSSLRSSPNVDARVMASVIDTELLLGYEGSAESGLLRDSGIRAWRDQNRPLLEQALDRLRDEMKDLPPEPVSDVERLLLRAFDMNGDDEVRGA</sequence>
<accession>A0A7W7BN72</accession>
<dbReference type="RefSeq" id="WP_184214666.1">
    <property type="nucleotide sequence ID" value="NZ_JACHMD010000001.1"/>
</dbReference>
<comment type="caution">
    <text evidence="1">The sequence shown here is derived from an EMBL/GenBank/DDBJ whole genome shotgun (WGS) entry which is preliminary data.</text>
</comment>
<organism evidence="1 2">
    <name type="scientific">Microbacterium marinum</name>
    <dbReference type="NCBI Taxonomy" id="421115"/>
    <lineage>
        <taxon>Bacteria</taxon>
        <taxon>Bacillati</taxon>
        <taxon>Actinomycetota</taxon>
        <taxon>Actinomycetes</taxon>
        <taxon>Micrococcales</taxon>
        <taxon>Microbacteriaceae</taxon>
        <taxon>Microbacterium</taxon>
    </lineage>
</organism>
<dbReference type="AlphaFoldDB" id="A0A7W7BN72"/>
<evidence type="ECO:0000313" key="1">
    <source>
        <dbReference type="EMBL" id="MBB4665743.1"/>
    </source>
</evidence>
<dbReference type="Proteomes" id="UP000573729">
    <property type="component" value="Unassembled WGS sequence"/>
</dbReference>